<dbReference type="NCBIfam" id="NF004846">
    <property type="entry name" value="PRK06197.1"/>
    <property type="match status" value="1"/>
</dbReference>
<reference evidence="2 3" key="1">
    <citation type="journal article" date="2014" name="Int. J. Syst. Evol. Microbiol.">
        <title>Complete genome sequence of Corynebacterium casei LMG S-19264T (=DSM 44701T), isolated from a smear-ripened cheese.</title>
        <authorList>
            <consortium name="US DOE Joint Genome Institute (JGI-PGF)"/>
            <person name="Walter F."/>
            <person name="Albersmeier A."/>
            <person name="Kalinowski J."/>
            <person name="Ruckert C."/>
        </authorList>
    </citation>
    <scope>NUCLEOTIDE SEQUENCE [LARGE SCALE GENOMIC DNA]</scope>
    <source>
        <strain evidence="2 3">CGMCC 1.15358</strain>
    </source>
</reference>
<dbReference type="Proteomes" id="UP000598997">
    <property type="component" value="Unassembled WGS sequence"/>
</dbReference>
<dbReference type="RefSeq" id="WP_066765787.1">
    <property type="nucleotide sequence ID" value="NZ_BMIO01000001.1"/>
</dbReference>
<protein>
    <submittedName>
        <fullName evidence="2">Short-chain dehydrogenase</fullName>
    </submittedName>
</protein>
<evidence type="ECO:0000313" key="3">
    <source>
        <dbReference type="Proteomes" id="UP000598997"/>
    </source>
</evidence>
<comment type="caution">
    <text evidence="2">The sequence shown here is derived from an EMBL/GenBank/DDBJ whole genome shotgun (WGS) entry which is preliminary data.</text>
</comment>
<dbReference type="InterPro" id="IPR036291">
    <property type="entry name" value="NAD(P)-bd_dom_sf"/>
</dbReference>
<dbReference type="GO" id="GO:0016491">
    <property type="term" value="F:oxidoreductase activity"/>
    <property type="evidence" value="ECO:0007669"/>
    <property type="project" value="UniProtKB-KW"/>
</dbReference>
<dbReference type="EMBL" id="BMIO01000001">
    <property type="protein sequence ID" value="GGD31190.1"/>
    <property type="molecule type" value="Genomic_DNA"/>
</dbReference>
<dbReference type="CDD" id="cd05327">
    <property type="entry name" value="retinol-DH_like_SDR_c_like"/>
    <property type="match status" value="1"/>
</dbReference>
<keyword evidence="3" id="KW-1185">Reference proteome</keyword>
<evidence type="ECO:0000313" key="2">
    <source>
        <dbReference type="EMBL" id="GGD31190.1"/>
    </source>
</evidence>
<proteinExistence type="predicted"/>
<dbReference type="PRINTS" id="PR00081">
    <property type="entry name" value="GDHRDH"/>
</dbReference>
<dbReference type="Gene3D" id="3.40.50.720">
    <property type="entry name" value="NAD(P)-binding Rossmann-like Domain"/>
    <property type="match status" value="1"/>
</dbReference>
<evidence type="ECO:0000256" key="1">
    <source>
        <dbReference type="ARBA" id="ARBA00023002"/>
    </source>
</evidence>
<keyword evidence="1" id="KW-0560">Oxidoreductase</keyword>
<dbReference type="InterPro" id="IPR002347">
    <property type="entry name" value="SDR_fam"/>
</dbReference>
<name>A0A916Y5U3_9SPHN</name>
<sequence length="303" mass="32283">MPGFTAAYVPDLSGRTYVVTGANTGLGFEAARVLAARGGEVVLACRSEDKAREAMARISRETPHAKLDFAELDLGDLDAVRRSAESLSQRERLDVLVNNAGVMIPPLSHTAQGFELQFGVNHLGTFALTSLLLPKLAEGKGPRVVVTSSIAHRSGQAVWSDPKAEEHYARSQRYSDSKLANALFFVELARRLSASGSPVISVGCHPGVASTDLGRHVGIANLAMKFVGKVLNTAEQGAWPTLQAATDPEVVNGDYYGPRGLREMSGPSGPAFLTRLARDPGAGEWLWQRSVELTGVDPGLLPV</sequence>
<dbReference type="SUPFAM" id="SSF51735">
    <property type="entry name" value="NAD(P)-binding Rossmann-fold domains"/>
    <property type="match status" value="1"/>
</dbReference>
<dbReference type="OrthoDB" id="109589at2"/>
<gene>
    <name evidence="2" type="ORF">GCM10010989_01610</name>
</gene>
<dbReference type="Pfam" id="PF00106">
    <property type="entry name" value="adh_short"/>
    <property type="match status" value="1"/>
</dbReference>
<accession>A0A916Y5U3</accession>
<organism evidence="2 3">
    <name type="scientific">Croceicoccus pelagius</name>
    <dbReference type="NCBI Taxonomy" id="1703341"/>
    <lineage>
        <taxon>Bacteria</taxon>
        <taxon>Pseudomonadati</taxon>
        <taxon>Pseudomonadota</taxon>
        <taxon>Alphaproteobacteria</taxon>
        <taxon>Sphingomonadales</taxon>
        <taxon>Erythrobacteraceae</taxon>
        <taxon>Croceicoccus</taxon>
    </lineage>
</organism>
<dbReference type="PANTHER" id="PTHR43157">
    <property type="entry name" value="PHOSPHATIDYLINOSITOL-GLYCAN BIOSYNTHESIS CLASS F PROTEIN-RELATED"/>
    <property type="match status" value="1"/>
</dbReference>
<dbReference type="PANTHER" id="PTHR43157:SF31">
    <property type="entry name" value="PHOSPHATIDYLINOSITOL-GLYCAN BIOSYNTHESIS CLASS F PROTEIN"/>
    <property type="match status" value="1"/>
</dbReference>
<dbReference type="AlphaFoldDB" id="A0A916Y5U3"/>